<dbReference type="Gene3D" id="3.40.50.150">
    <property type="entry name" value="Vaccinia Virus protein VP39"/>
    <property type="match status" value="1"/>
</dbReference>
<evidence type="ECO:0000256" key="5">
    <source>
        <dbReference type="PROSITE-ProRule" id="PRU10015"/>
    </source>
</evidence>
<feature type="active site" description="Nucleophile" evidence="4">
    <location>
        <position position="379"/>
    </location>
</feature>
<evidence type="ECO:0000256" key="3">
    <source>
        <dbReference type="ARBA" id="ARBA00022691"/>
    </source>
</evidence>
<feature type="binding site" evidence="4">
    <location>
        <position position="266"/>
    </location>
    <ligand>
        <name>S-adenosyl-L-methionine</name>
        <dbReference type="ChEBI" id="CHEBI:59789"/>
    </ligand>
</feature>
<dbReference type="Gene3D" id="2.40.50.1070">
    <property type="match status" value="1"/>
</dbReference>
<keyword evidence="2 4" id="KW-0808">Transferase</keyword>
<organism evidence="6">
    <name type="scientific">candidate division CPR3 bacterium</name>
    <dbReference type="NCBI Taxonomy" id="2268181"/>
    <lineage>
        <taxon>Bacteria</taxon>
        <taxon>Bacteria division CPR3</taxon>
    </lineage>
</organism>
<name>A0A7C4R392_UNCC3</name>
<feature type="active site" evidence="5">
    <location>
        <position position="379"/>
    </location>
</feature>
<reference evidence="6" key="1">
    <citation type="journal article" date="2020" name="mSystems">
        <title>Genome- and Community-Level Interaction Insights into Carbon Utilization and Element Cycling Functions of Hydrothermarchaeota in Hydrothermal Sediment.</title>
        <authorList>
            <person name="Zhou Z."/>
            <person name="Liu Y."/>
            <person name="Xu W."/>
            <person name="Pan J."/>
            <person name="Luo Z.H."/>
            <person name="Li M."/>
        </authorList>
    </citation>
    <scope>NUCLEOTIDE SEQUENCE [LARGE SCALE GENOMIC DNA]</scope>
    <source>
        <strain evidence="6">SpSt-579</strain>
    </source>
</reference>
<dbReference type="NCBIfam" id="TIGR00479">
    <property type="entry name" value="rumA"/>
    <property type="match status" value="1"/>
</dbReference>
<dbReference type="SUPFAM" id="SSF50249">
    <property type="entry name" value="Nucleic acid-binding proteins"/>
    <property type="match status" value="1"/>
</dbReference>
<sequence>MIKLNIEKLVEGGQGFAQKENKTYFVWNVLPGEEVEVEILKHRKGIYECLATNVLKPSKHRVDPRENHFLSCSPWQIMDWDYENEMKLKIVEENYKRLGKLEIKEIEGTKTDDIQFGYRNKMEFSFVEEDGKISLALFRRGQKSKIALDHCELATDAINNTAKKILDWINTTDMTMRNLKTLIVRSNQKGETIAGLFIKDKLELDCRGLIHQTQVDDKILGFSLYYSTHKSPASVITDVLYQEGQDFLIEKIGDKKFKYGINSFFQVNIPVFEMALNDILKEAESPLIDMYSGVGVIGIISGTSELIESNTEAIDFALDNIRLNNLKNIKATLSPSEKALDYIKSDNTIIFDPPRAGLNQKIIDKILEEKPKKIIYLSCNTATHARDIGLIQGIYKIKSLKLYNFFPRTPHIESLAVLELKK</sequence>
<dbReference type="AlphaFoldDB" id="A0A7C4R392"/>
<dbReference type="GO" id="GO:0070475">
    <property type="term" value="P:rRNA base methylation"/>
    <property type="evidence" value="ECO:0007669"/>
    <property type="project" value="TreeGrafter"/>
</dbReference>
<dbReference type="PANTHER" id="PTHR11061:SF30">
    <property type="entry name" value="TRNA (URACIL(54)-C(5))-METHYLTRANSFERASE"/>
    <property type="match status" value="1"/>
</dbReference>
<feature type="binding site" evidence="4">
    <location>
        <position position="308"/>
    </location>
    <ligand>
        <name>S-adenosyl-L-methionine</name>
        <dbReference type="ChEBI" id="CHEBI:59789"/>
    </ligand>
</feature>
<dbReference type="Pfam" id="PF05958">
    <property type="entry name" value="tRNA_U5-meth_tr"/>
    <property type="match status" value="1"/>
</dbReference>
<comment type="caution">
    <text evidence="6">The sequence shown here is derived from an EMBL/GenBank/DDBJ whole genome shotgun (WGS) entry which is preliminary data.</text>
</comment>
<feature type="binding site" evidence="4">
    <location>
        <position position="291"/>
    </location>
    <ligand>
        <name>S-adenosyl-L-methionine</name>
        <dbReference type="ChEBI" id="CHEBI:59789"/>
    </ligand>
</feature>
<dbReference type="GO" id="GO:0070041">
    <property type="term" value="F:rRNA (uridine-C5-)-methyltransferase activity"/>
    <property type="evidence" value="ECO:0007669"/>
    <property type="project" value="TreeGrafter"/>
</dbReference>
<dbReference type="InterPro" id="IPR012340">
    <property type="entry name" value="NA-bd_OB-fold"/>
</dbReference>
<dbReference type="SUPFAM" id="SSF53335">
    <property type="entry name" value="S-adenosyl-L-methionine-dependent methyltransferases"/>
    <property type="match status" value="1"/>
</dbReference>
<dbReference type="PANTHER" id="PTHR11061">
    <property type="entry name" value="RNA M5U METHYLTRANSFERASE"/>
    <property type="match status" value="1"/>
</dbReference>
<evidence type="ECO:0000256" key="2">
    <source>
        <dbReference type="ARBA" id="ARBA00022679"/>
    </source>
</evidence>
<accession>A0A7C4R392</accession>
<dbReference type="EMBL" id="DSYQ01000008">
    <property type="protein sequence ID" value="HGT71055.1"/>
    <property type="molecule type" value="Genomic_DNA"/>
</dbReference>
<keyword evidence="3 4" id="KW-0949">S-adenosyl-L-methionine</keyword>
<dbReference type="EC" id="2.1.1.190" evidence="6"/>
<keyword evidence="1 4" id="KW-0489">Methyltransferase</keyword>
<protein>
    <submittedName>
        <fullName evidence="6">23S rRNA (Uracil(1939)-C(5))-methyltransferase RlmD</fullName>
        <ecNumber evidence="6">2.1.1.190</ecNumber>
    </submittedName>
</protein>
<dbReference type="PROSITE" id="PS01230">
    <property type="entry name" value="TRMA_1"/>
    <property type="match status" value="1"/>
</dbReference>
<evidence type="ECO:0000256" key="1">
    <source>
        <dbReference type="ARBA" id="ARBA00022603"/>
    </source>
</evidence>
<gene>
    <name evidence="6" type="primary">rlmD</name>
    <name evidence="6" type="ORF">ENT43_02220</name>
</gene>
<feature type="binding site" evidence="4">
    <location>
        <position position="352"/>
    </location>
    <ligand>
        <name>S-adenosyl-L-methionine</name>
        <dbReference type="ChEBI" id="CHEBI:59789"/>
    </ligand>
</feature>
<dbReference type="InterPro" id="IPR029063">
    <property type="entry name" value="SAM-dependent_MTases_sf"/>
</dbReference>
<dbReference type="InterPro" id="IPR030390">
    <property type="entry name" value="MeTrfase_TrmA_AS"/>
</dbReference>
<dbReference type="Gene3D" id="2.40.50.140">
    <property type="entry name" value="Nucleic acid-binding proteins"/>
    <property type="match status" value="1"/>
</dbReference>
<comment type="similarity">
    <text evidence="4">Belongs to the class I-like SAM-binding methyltransferase superfamily. RNA M5U methyltransferase family.</text>
</comment>
<dbReference type="PROSITE" id="PS51687">
    <property type="entry name" value="SAM_MT_RNA_M5U"/>
    <property type="match status" value="1"/>
</dbReference>
<evidence type="ECO:0000256" key="4">
    <source>
        <dbReference type="PROSITE-ProRule" id="PRU01024"/>
    </source>
</evidence>
<dbReference type="InterPro" id="IPR010280">
    <property type="entry name" value="U5_MeTrfase_fam"/>
</dbReference>
<proteinExistence type="inferred from homology"/>
<evidence type="ECO:0000313" key="6">
    <source>
        <dbReference type="EMBL" id="HGT71055.1"/>
    </source>
</evidence>